<dbReference type="Proteomes" id="UP000037122">
    <property type="component" value="Unassembled WGS sequence"/>
</dbReference>
<gene>
    <name evidence="1" type="ORF">QG37_04076</name>
</gene>
<organism evidence="1 2">
    <name type="scientific">Candidozyma auris</name>
    <name type="common">Yeast</name>
    <name type="synonym">Candida auris</name>
    <dbReference type="NCBI Taxonomy" id="498019"/>
    <lineage>
        <taxon>Eukaryota</taxon>
        <taxon>Fungi</taxon>
        <taxon>Dikarya</taxon>
        <taxon>Ascomycota</taxon>
        <taxon>Saccharomycotina</taxon>
        <taxon>Pichiomycetes</taxon>
        <taxon>Metschnikowiaceae</taxon>
        <taxon>Candidozyma</taxon>
    </lineage>
</organism>
<evidence type="ECO:0000313" key="1">
    <source>
        <dbReference type="EMBL" id="KND99015.1"/>
    </source>
</evidence>
<evidence type="ECO:0000313" key="2">
    <source>
        <dbReference type="Proteomes" id="UP000037122"/>
    </source>
</evidence>
<name>A0A0L0NZA7_CANAR</name>
<proteinExistence type="predicted"/>
<protein>
    <submittedName>
        <fullName evidence="1">Uncharacterized protein</fullName>
    </submittedName>
</protein>
<dbReference type="AlphaFoldDB" id="A0A0L0NZA7"/>
<comment type="caution">
    <text evidence="1">The sequence shown here is derived from an EMBL/GenBank/DDBJ whole genome shotgun (WGS) entry which is preliminary data.</text>
</comment>
<dbReference type="VEuPathDB" id="FungiDB:QG37_04076"/>
<sequence length="29" mass="3333">MVWGRFWGWGEERIRKEGIGGNWKAVGGL</sequence>
<dbReference type="EMBL" id="LGST01000027">
    <property type="protein sequence ID" value="KND99015.1"/>
    <property type="molecule type" value="Genomic_DNA"/>
</dbReference>
<accession>A0A0L0NZA7</accession>
<reference evidence="2" key="1">
    <citation type="journal article" date="2015" name="BMC Genomics">
        <title>Draft genome of a commonly misdiagnosed multidrug resistant pathogen Candida auris.</title>
        <authorList>
            <person name="Chatterjee S."/>
            <person name="Alampalli S.V."/>
            <person name="Nageshan R.K."/>
            <person name="Chettiar S.T."/>
            <person name="Joshi S."/>
            <person name="Tatu U.S."/>
        </authorList>
    </citation>
    <scope>NUCLEOTIDE SEQUENCE [LARGE SCALE GENOMIC DNA]</scope>
    <source>
        <strain evidence="2">6684</strain>
    </source>
</reference>